<name>A0AAD7F4T0_9AGAR</name>
<dbReference type="EMBL" id="JARIHO010000001">
    <property type="protein sequence ID" value="KAJ7368857.1"/>
    <property type="molecule type" value="Genomic_DNA"/>
</dbReference>
<dbReference type="SUPFAM" id="SSF55221">
    <property type="entry name" value="Yeast killer toxins"/>
    <property type="match status" value="1"/>
</dbReference>
<evidence type="ECO:0000259" key="2">
    <source>
        <dbReference type="Pfam" id="PF09044"/>
    </source>
</evidence>
<protein>
    <submittedName>
        <fullName evidence="3">Killer toxin</fullName>
    </submittedName>
</protein>
<evidence type="ECO:0000313" key="3">
    <source>
        <dbReference type="EMBL" id="KAJ7368857.1"/>
    </source>
</evidence>
<sequence>MMMIRTLVLAVAILTSAVLANVTDIIPPVPDLGINCRGSSYCSSACTIANTAAVLVTNINAVSNGQWFNNGDHITCYGNICAFLQNTLEGGAYGSTIKGYAHYIPEHGCTCCGSVPTGFPNDNNVADGQLTFNFVG</sequence>
<dbReference type="InterPro" id="IPR015131">
    <property type="entry name" value="Killer_tox_Kp4"/>
</dbReference>
<dbReference type="InterPro" id="IPR011329">
    <property type="entry name" value="Killer_tox_Kp4/SMK"/>
</dbReference>
<dbReference type="GO" id="GO:0005576">
    <property type="term" value="C:extracellular region"/>
    <property type="evidence" value="ECO:0007669"/>
    <property type="project" value="InterPro"/>
</dbReference>
<proteinExistence type="predicted"/>
<dbReference type="Pfam" id="PF09044">
    <property type="entry name" value="Kp4"/>
    <property type="match status" value="1"/>
</dbReference>
<keyword evidence="1" id="KW-0732">Signal</keyword>
<dbReference type="Proteomes" id="UP001218218">
    <property type="component" value="Unassembled WGS sequence"/>
</dbReference>
<keyword evidence="4" id="KW-1185">Reference proteome</keyword>
<dbReference type="AlphaFoldDB" id="A0AAD7F4T0"/>
<feature type="signal peptide" evidence="1">
    <location>
        <begin position="1"/>
        <end position="20"/>
    </location>
</feature>
<feature type="domain" description="Killer toxin Kp4" evidence="2">
    <location>
        <begin position="25"/>
        <end position="135"/>
    </location>
</feature>
<gene>
    <name evidence="3" type="ORF">DFH08DRAFT_947745</name>
</gene>
<evidence type="ECO:0000256" key="1">
    <source>
        <dbReference type="SAM" id="SignalP"/>
    </source>
</evidence>
<dbReference type="Gene3D" id="3.30.430.10">
    <property type="entry name" value="Killer Toxin P4, subunit A"/>
    <property type="match status" value="1"/>
</dbReference>
<organism evidence="3 4">
    <name type="scientific">Mycena albidolilacea</name>
    <dbReference type="NCBI Taxonomy" id="1033008"/>
    <lineage>
        <taxon>Eukaryota</taxon>
        <taxon>Fungi</taxon>
        <taxon>Dikarya</taxon>
        <taxon>Basidiomycota</taxon>
        <taxon>Agaricomycotina</taxon>
        <taxon>Agaricomycetes</taxon>
        <taxon>Agaricomycetidae</taxon>
        <taxon>Agaricales</taxon>
        <taxon>Marasmiineae</taxon>
        <taxon>Mycenaceae</taxon>
        <taxon>Mycena</taxon>
    </lineage>
</organism>
<comment type="caution">
    <text evidence="3">The sequence shown here is derived from an EMBL/GenBank/DDBJ whole genome shotgun (WGS) entry which is preliminary data.</text>
</comment>
<reference evidence="3" key="1">
    <citation type="submission" date="2023-03" db="EMBL/GenBank/DDBJ databases">
        <title>Massive genome expansion in bonnet fungi (Mycena s.s.) driven by repeated elements and novel gene families across ecological guilds.</title>
        <authorList>
            <consortium name="Lawrence Berkeley National Laboratory"/>
            <person name="Harder C.B."/>
            <person name="Miyauchi S."/>
            <person name="Viragh M."/>
            <person name="Kuo A."/>
            <person name="Thoen E."/>
            <person name="Andreopoulos B."/>
            <person name="Lu D."/>
            <person name="Skrede I."/>
            <person name="Drula E."/>
            <person name="Henrissat B."/>
            <person name="Morin E."/>
            <person name="Kohler A."/>
            <person name="Barry K."/>
            <person name="LaButti K."/>
            <person name="Morin E."/>
            <person name="Salamov A."/>
            <person name="Lipzen A."/>
            <person name="Mereny Z."/>
            <person name="Hegedus B."/>
            <person name="Baldrian P."/>
            <person name="Stursova M."/>
            <person name="Weitz H."/>
            <person name="Taylor A."/>
            <person name="Grigoriev I.V."/>
            <person name="Nagy L.G."/>
            <person name="Martin F."/>
            <person name="Kauserud H."/>
        </authorList>
    </citation>
    <scope>NUCLEOTIDE SEQUENCE</scope>
    <source>
        <strain evidence="3">CBHHK002</strain>
    </source>
</reference>
<accession>A0AAD7F4T0</accession>
<feature type="chain" id="PRO_5042052578" evidence="1">
    <location>
        <begin position="21"/>
        <end position="136"/>
    </location>
</feature>
<evidence type="ECO:0000313" key="4">
    <source>
        <dbReference type="Proteomes" id="UP001218218"/>
    </source>
</evidence>